<keyword evidence="6 13" id="KW-0812">Transmembrane</keyword>
<dbReference type="PANTHER" id="PTHR23516:SF1">
    <property type="entry name" value="MOLYBDATE-ANION TRANSPORTER"/>
    <property type="match status" value="1"/>
</dbReference>
<feature type="transmembrane region" description="Helical" evidence="13">
    <location>
        <begin position="423"/>
        <end position="442"/>
    </location>
</feature>
<dbReference type="Gene3D" id="1.20.1250.20">
    <property type="entry name" value="MFS general substrate transporter like domains"/>
    <property type="match status" value="1"/>
</dbReference>
<feature type="transmembrane region" description="Helical" evidence="13">
    <location>
        <begin position="6"/>
        <end position="26"/>
    </location>
</feature>
<feature type="transmembrane region" description="Helical" evidence="13">
    <location>
        <begin position="177"/>
        <end position="199"/>
    </location>
</feature>
<evidence type="ECO:0000256" key="12">
    <source>
        <dbReference type="SAM" id="MobiDB-lite"/>
    </source>
</evidence>
<feature type="transmembrane region" description="Helical" evidence="13">
    <location>
        <begin position="211"/>
        <end position="231"/>
    </location>
</feature>
<keyword evidence="7 13" id="KW-1133">Transmembrane helix</keyword>
<sequence length="489" mass="51878">MVLLEEPAALWGVLALLIVLCAFCYLRKFSSNLRSTPLLLNGCHPLYGSYLKQKKKYLAGYLLVAAGDWFQGPYLYALYVSDSLSSFSITCLYLLGYTSALVVGTAVGSLGDRVGRKRNSMLAAIFYIFSCVLICRGEFPLLVTGRLCGGIASSLFHSSFEAWVTSAHARAMLPPEWLAITFGDASFGNGIVAIVVGIASSVLTDRWGVRAPFLAAAACNFAALAAIWVLWASPQTTTTPISSATDITPTSPHILPRAISPALHPPPPPPPPEPAPPAADGISGALALFRAEPSIAALGLALALFEGTMYTFVYFWTPALAPNHEPLPFGLIFAAFMAAVMLGGATFSLVAASQRMPVERFAVLVYLVGTVSLLFGLFCGSSTYSVFLLFCLFEAVCGAYHATAGTLRSKVIPDRVRATVLNLFRVPLNAMVMGTMGLTFVLSTRALLLLSACLLAAGTAILQGALSCRTRLENATKNGTSSLVPPEPV</sequence>
<feature type="transmembrane region" description="Helical" evidence="13">
    <location>
        <begin position="329"/>
        <end position="349"/>
    </location>
</feature>
<evidence type="ECO:0000313" key="15">
    <source>
        <dbReference type="Proteomes" id="UP001141327"/>
    </source>
</evidence>
<evidence type="ECO:0000256" key="13">
    <source>
        <dbReference type="SAM" id="Phobius"/>
    </source>
</evidence>
<dbReference type="Proteomes" id="UP001141327">
    <property type="component" value="Unassembled WGS sequence"/>
</dbReference>
<evidence type="ECO:0000256" key="5">
    <source>
        <dbReference type="ARBA" id="ARBA00022475"/>
    </source>
</evidence>
<feature type="region of interest" description="Disordered" evidence="12">
    <location>
        <begin position="258"/>
        <end position="277"/>
    </location>
</feature>
<feature type="transmembrane region" description="Helical" evidence="13">
    <location>
        <begin position="295"/>
        <end position="317"/>
    </location>
</feature>
<keyword evidence="5" id="KW-1003">Cell membrane</keyword>
<dbReference type="InterPro" id="IPR008509">
    <property type="entry name" value="MOT2/MFSD5"/>
</dbReference>
<proteinExistence type="predicted"/>
<name>A0ABQ8UCV3_9EUKA</name>
<dbReference type="EMBL" id="JAPMOS010000076">
    <property type="protein sequence ID" value="KAJ4456276.1"/>
    <property type="molecule type" value="Genomic_DNA"/>
</dbReference>
<evidence type="ECO:0000256" key="6">
    <source>
        <dbReference type="ARBA" id="ARBA00022692"/>
    </source>
</evidence>
<gene>
    <name evidence="14" type="ORF">PAPYR_8573</name>
</gene>
<dbReference type="InterPro" id="IPR036259">
    <property type="entry name" value="MFS_trans_sf"/>
</dbReference>
<comment type="function">
    <text evidence="1">Mediates high-affinity intracellular uptake of the rare oligo-element molybdenum.</text>
</comment>
<keyword evidence="9 13" id="KW-0472">Membrane</keyword>
<feature type="transmembrane region" description="Helical" evidence="13">
    <location>
        <begin position="85"/>
        <end position="110"/>
    </location>
</feature>
<feature type="compositionally biased region" description="Pro residues" evidence="12">
    <location>
        <begin position="263"/>
        <end position="277"/>
    </location>
</feature>
<evidence type="ECO:0000256" key="10">
    <source>
        <dbReference type="ARBA" id="ARBA00030646"/>
    </source>
</evidence>
<dbReference type="PANTHER" id="PTHR23516">
    <property type="entry name" value="SAM (S-ADENOSYL METHIONINE) TRANSPORTER"/>
    <property type="match status" value="1"/>
</dbReference>
<keyword evidence="8" id="KW-0406">Ion transport</keyword>
<keyword evidence="4" id="KW-0813">Transport</keyword>
<feature type="transmembrane region" description="Helical" evidence="13">
    <location>
        <begin position="384"/>
        <end position="402"/>
    </location>
</feature>
<evidence type="ECO:0000256" key="11">
    <source>
        <dbReference type="ARBA" id="ARBA00032555"/>
    </source>
</evidence>
<dbReference type="SUPFAM" id="SSF103473">
    <property type="entry name" value="MFS general substrate transporter"/>
    <property type="match status" value="1"/>
</dbReference>
<comment type="subcellular location">
    <subcellularLocation>
        <location evidence="2">Cell membrane</location>
        <topology evidence="2">Multi-pass membrane protein</topology>
    </subcellularLocation>
</comment>
<reference evidence="14" key="1">
    <citation type="journal article" date="2022" name="bioRxiv">
        <title>Genomics of Preaxostyla Flagellates Illuminates Evolutionary Transitions and the Path Towards Mitochondrial Loss.</title>
        <authorList>
            <person name="Novak L.V.F."/>
            <person name="Treitli S.C."/>
            <person name="Pyrih J."/>
            <person name="Halakuc P."/>
            <person name="Pipaliya S.V."/>
            <person name="Vacek V."/>
            <person name="Brzon O."/>
            <person name="Soukal P."/>
            <person name="Eme L."/>
            <person name="Dacks J.B."/>
            <person name="Karnkowska A."/>
            <person name="Elias M."/>
            <person name="Hampl V."/>
        </authorList>
    </citation>
    <scope>NUCLEOTIDE SEQUENCE</scope>
    <source>
        <strain evidence="14">RCP-MX</strain>
    </source>
</reference>
<feature type="transmembrane region" description="Helical" evidence="13">
    <location>
        <begin position="361"/>
        <end position="378"/>
    </location>
</feature>
<protein>
    <recommendedName>
        <fullName evidence="3">Molybdate-anion transporter</fullName>
    </recommendedName>
    <alternativeName>
        <fullName evidence="10">Major facilitator superfamily domain-containing protein 5</fullName>
    </alternativeName>
    <alternativeName>
        <fullName evidence="11">Molybdate transporter 2 homolog</fullName>
    </alternativeName>
</protein>
<accession>A0ABQ8UCV3</accession>
<evidence type="ECO:0000256" key="7">
    <source>
        <dbReference type="ARBA" id="ARBA00022989"/>
    </source>
</evidence>
<organism evidence="14 15">
    <name type="scientific">Paratrimastix pyriformis</name>
    <dbReference type="NCBI Taxonomy" id="342808"/>
    <lineage>
        <taxon>Eukaryota</taxon>
        <taxon>Metamonada</taxon>
        <taxon>Preaxostyla</taxon>
        <taxon>Paratrimastigidae</taxon>
        <taxon>Paratrimastix</taxon>
    </lineage>
</organism>
<evidence type="ECO:0000256" key="3">
    <source>
        <dbReference type="ARBA" id="ARBA00021242"/>
    </source>
</evidence>
<evidence type="ECO:0000313" key="14">
    <source>
        <dbReference type="EMBL" id="KAJ4456276.1"/>
    </source>
</evidence>
<evidence type="ECO:0000256" key="2">
    <source>
        <dbReference type="ARBA" id="ARBA00004651"/>
    </source>
</evidence>
<evidence type="ECO:0000256" key="1">
    <source>
        <dbReference type="ARBA" id="ARBA00003019"/>
    </source>
</evidence>
<comment type="caution">
    <text evidence="14">The sequence shown here is derived from an EMBL/GenBank/DDBJ whole genome shotgun (WGS) entry which is preliminary data.</text>
</comment>
<dbReference type="Pfam" id="PF05631">
    <property type="entry name" value="MFS_5"/>
    <property type="match status" value="2"/>
</dbReference>
<feature type="transmembrane region" description="Helical" evidence="13">
    <location>
        <begin position="448"/>
        <end position="468"/>
    </location>
</feature>
<evidence type="ECO:0000256" key="4">
    <source>
        <dbReference type="ARBA" id="ARBA00022448"/>
    </source>
</evidence>
<keyword evidence="15" id="KW-1185">Reference proteome</keyword>
<evidence type="ECO:0000256" key="8">
    <source>
        <dbReference type="ARBA" id="ARBA00023065"/>
    </source>
</evidence>
<feature type="transmembrane region" description="Helical" evidence="13">
    <location>
        <begin position="58"/>
        <end position="79"/>
    </location>
</feature>
<evidence type="ECO:0000256" key="9">
    <source>
        <dbReference type="ARBA" id="ARBA00023136"/>
    </source>
</evidence>